<dbReference type="PANTHER" id="PTHR46470:SF4">
    <property type="entry name" value="5-AMINO-6-(5-PHOSPHO-D-RIBITYLAMINO)URACIL PHOSPHATASE YIGB"/>
    <property type="match status" value="1"/>
</dbReference>
<dbReference type="Proteomes" id="UP000321525">
    <property type="component" value="Unassembled WGS sequence"/>
</dbReference>
<dbReference type="Gene3D" id="3.40.50.1000">
    <property type="entry name" value="HAD superfamily/HAD-like"/>
    <property type="match status" value="1"/>
</dbReference>
<dbReference type="SFLD" id="SFLDG01129">
    <property type="entry name" value="C1.5:_HAD__Beta-PGM__Phosphata"/>
    <property type="match status" value="1"/>
</dbReference>
<reference evidence="5 7" key="1">
    <citation type="submission" date="2019-07" db="EMBL/GenBank/DDBJ databases">
        <title>Genomes of sea-ice associated Colwellia species.</title>
        <authorList>
            <person name="Bowman J.P."/>
        </authorList>
    </citation>
    <scope>NUCLEOTIDE SEQUENCE [LARGE SCALE GENOMIC DNA]</scope>
    <source>
        <strain evidence="4 6">ACAM 607</strain>
        <strain evidence="5 7">IC036</strain>
    </source>
</reference>
<dbReference type="InterPro" id="IPR036412">
    <property type="entry name" value="HAD-like_sf"/>
</dbReference>
<dbReference type="GO" id="GO:0009231">
    <property type="term" value="P:riboflavin biosynthetic process"/>
    <property type="evidence" value="ECO:0007669"/>
    <property type="project" value="TreeGrafter"/>
</dbReference>
<evidence type="ECO:0000313" key="7">
    <source>
        <dbReference type="Proteomes" id="UP000321917"/>
    </source>
</evidence>
<protein>
    <submittedName>
        <fullName evidence="5">HAD-IA family hydrolase</fullName>
    </submittedName>
</protein>
<keyword evidence="2 5" id="KW-0378">Hydrolase</keyword>
<accession>A0A5C6Q3X8</accession>
<dbReference type="OrthoDB" id="367448at2"/>
<dbReference type="Proteomes" id="UP000321917">
    <property type="component" value="Unassembled WGS sequence"/>
</dbReference>
<dbReference type="PANTHER" id="PTHR46470">
    <property type="entry name" value="N-ACYLNEURAMINATE-9-PHOSPHATASE"/>
    <property type="match status" value="1"/>
</dbReference>
<dbReference type="Pfam" id="PF00702">
    <property type="entry name" value="Hydrolase"/>
    <property type="match status" value="1"/>
</dbReference>
<comment type="caution">
    <text evidence="5">The sequence shown here is derived from an EMBL/GenBank/DDBJ whole genome shotgun (WGS) entry which is preliminary data.</text>
</comment>
<evidence type="ECO:0000256" key="3">
    <source>
        <dbReference type="ARBA" id="ARBA00022842"/>
    </source>
</evidence>
<dbReference type="EMBL" id="VOLR01000014">
    <property type="protein sequence ID" value="TWX58685.1"/>
    <property type="molecule type" value="Genomic_DNA"/>
</dbReference>
<dbReference type="AlphaFoldDB" id="A0A5C6Q3X8"/>
<dbReference type="InterPro" id="IPR023214">
    <property type="entry name" value="HAD_sf"/>
</dbReference>
<keyword evidence="6" id="KW-1185">Reference proteome</keyword>
<dbReference type="InterPro" id="IPR006439">
    <property type="entry name" value="HAD-SF_hydro_IA"/>
</dbReference>
<evidence type="ECO:0000256" key="2">
    <source>
        <dbReference type="ARBA" id="ARBA00022801"/>
    </source>
</evidence>
<dbReference type="Gene3D" id="1.20.120.1600">
    <property type="match status" value="1"/>
</dbReference>
<name>A0A5C6Q3X8_9GAMM</name>
<keyword evidence="3" id="KW-0460">Magnesium</keyword>
<gene>
    <name evidence="4" type="ORF">ESZ26_11175</name>
    <name evidence="5" type="ORF">ESZ27_16260</name>
</gene>
<comment type="cofactor">
    <cofactor evidence="1">
        <name>Mg(2+)</name>
        <dbReference type="ChEBI" id="CHEBI:18420"/>
    </cofactor>
</comment>
<dbReference type="SUPFAM" id="SSF56784">
    <property type="entry name" value="HAD-like"/>
    <property type="match status" value="1"/>
</dbReference>
<dbReference type="InterPro" id="IPR051400">
    <property type="entry name" value="HAD-like_hydrolase"/>
</dbReference>
<evidence type="ECO:0000313" key="4">
    <source>
        <dbReference type="EMBL" id="TWX58685.1"/>
    </source>
</evidence>
<evidence type="ECO:0000256" key="1">
    <source>
        <dbReference type="ARBA" id="ARBA00001946"/>
    </source>
</evidence>
<evidence type="ECO:0000313" key="6">
    <source>
        <dbReference type="Proteomes" id="UP000321525"/>
    </source>
</evidence>
<organism evidence="5 7">
    <name type="scientific">Colwellia hornerae</name>
    <dbReference type="NCBI Taxonomy" id="89402"/>
    <lineage>
        <taxon>Bacteria</taxon>
        <taxon>Pseudomonadati</taxon>
        <taxon>Pseudomonadota</taxon>
        <taxon>Gammaproteobacteria</taxon>
        <taxon>Alteromonadales</taxon>
        <taxon>Colwelliaceae</taxon>
        <taxon>Colwellia</taxon>
    </lineage>
</organism>
<dbReference type="EMBL" id="VOLQ01000041">
    <property type="protein sequence ID" value="TWX63573.1"/>
    <property type="molecule type" value="Genomic_DNA"/>
</dbReference>
<proteinExistence type="predicted"/>
<dbReference type="SFLD" id="SFLDS00003">
    <property type="entry name" value="Haloacid_Dehalogenase"/>
    <property type="match status" value="1"/>
</dbReference>
<sequence>MKFYRRLAPFQAISFDLDDTLYSNYPVMMATDAKMVAYFSTLFSLEISPTQAIRSTTFDYRFWSPFSQQAVTADPQLIHHVGDMRLATYTLGMKALGLTDDIASEQAQKALDYFVQQRSDFVVPAAVHQLLQSLQQKYPLVAISNGNVDTDKIGISAYFQYRFHAGDLSTTTLHKNQRLRQKPAADMFAEACEKLLIKPSQLLHVGDCGRSDIQGAINAGCQTAWISCYDVGKPLTVLPNIELADISELCHLL</sequence>
<dbReference type="RefSeq" id="WP_146796499.1">
    <property type="nucleotide sequence ID" value="NZ_VOLP01000002.1"/>
</dbReference>
<dbReference type="NCBIfam" id="TIGR01549">
    <property type="entry name" value="HAD-SF-IA-v1"/>
    <property type="match status" value="1"/>
</dbReference>
<dbReference type="GO" id="GO:0016787">
    <property type="term" value="F:hydrolase activity"/>
    <property type="evidence" value="ECO:0007669"/>
    <property type="project" value="UniProtKB-KW"/>
</dbReference>
<evidence type="ECO:0000313" key="5">
    <source>
        <dbReference type="EMBL" id="TWX63573.1"/>
    </source>
</evidence>